<dbReference type="PANTHER" id="PTHR38602:SF1">
    <property type="entry name" value="INNER MEMBRANE PROTEIN"/>
    <property type="match status" value="1"/>
</dbReference>
<dbReference type="RefSeq" id="WP_101531976.1">
    <property type="nucleotide sequence ID" value="NZ_JBFHIU010000091.1"/>
</dbReference>
<sequence length="61" mass="6459">MSDFLAAVGLVLVIEGLLYALLPESMKRMMIEVATIPGSNLRVGGLLAMAIGVGIVWMVRA</sequence>
<feature type="transmembrane region" description="Helical" evidence="1">
    <location>
        <begin position="6"/>
        <end position="22"/>
    </location>
</feature>
<organism evidence="2 4">
    <name type="scientific">Cohaesibacter celericrescens</name>
    <dbReference type="NCBI Taxonomy" id="2067669"/>
    <lineage>
        <taxon>Bacteria</taxon>
        <taxon>Pseudomonadati</taxon>
        <taxon>Pseudomonadota</taxon>
        <taxon>Alphaproteobacteria</taxon>
        <taxon>Hyphomicrobiales</taxon>
        <taxon>Cohaesibacteraceae</taxon>
    </lineage>
</organism>
<keyword evidence="1" id="KW-0812">Transmembrane</keyword>
<dbReference type="EMBL" id="PKUQ01000050">
    <property type="protein sequence ID" value="PLW75485.1"/>
    <property type="molecule type" value="Genomic_DNA"/>
</dbReference>
<proteinExistence type="predicted"/>
<evidence type="ECO:0000256" key="1">
    <source>
        <dbReference type="SAM" id="Phobius"/>
    </source>
</evidence>
<dbReference type="Pfam" id="PF09838">
    <property type="entry name" value="DUF2065"/>
    <property type="match status" value="1"/>
</dbReference>
<name>A0A2N5XLX8_9HYPH</name>
<evidence type="ECO:0000313" key="3">
    <source>
        <dbReference type="EMBL" id="PLW78892.1"/>
    </source>
</evidence>
<dbReference type="PANTHER" id="PTHR38602">
    <property type="entry name" value="INNER MEMBRANE PROTEIN-RELATED"/>
    <property type="match status" value="1"/>
</dbReference>
<dbReference type="OrthoDB" id="9815199at2"/>
<keyword evidence="4" id="KW-1185">Reference proteome</keyword>
<gene>
    <name evidence="3" type="ORF">C0081_01230</name>
    <name evidence="2" type="ORF">C0081_19270</name>
</gene>
<keyword evidence="1" id="KW-1133">Transmembrane helix</keyword>
<dbReference type="InterPro" id="IPR019201">
    <property type="entry name" value="DUF2065"/>
</dbReference>
<evidence type="ECO:0000313" key="2">
    <source>
        <dbReference type="EMBL" id="PLW75485.1"/>
    </source>
</evidence>
<dbReference type="Proteomes" id="UP000234881">
    <property type="component" value="Unassembled WGS sequence"/>
</dbReference>
<protein>
    <submittedName>
        <fullName evidence="2">DUF2065 domain-containing protein</fullName>
    </submittedName>
</protein>
<comment type="caution">
    <text evidence="2">The sequence shown here is derived from an EMBL/GenBank/DDBJ whole genome shotgun (WGS) entry which is preliminary data.</text>
</comment>
<evidence type="ECO:0000313" key="4">
    <source>
        <dbReference type="Proteomes" id="UP000234881"/>
    </source>
</evidence>
<dbReference type="EMBL" id="PKUQ01000001">
    <property type="protein sequence ID" value="PLW78892.1"/>
    <property type="molecule type" value="Genomic_DNA"/>
</dbReference>
<dbReference type="AlphaFoldDB" id="A0A2N5XLX8"/>
<accession>A0A2N5XLX8</accession>
<feature type="transmembrane region" description="Helical" evidence="1">
    <location>
        <begin position="43"/>
        <end position="59"/>
    </location>
</feature>
<reference evidence="2 4" key="1">
    <citation type="submission" date="2018-01" db="EMBL/GenBank/DDBJ databases">
        <title>The draft genome sequence of Cohaesibacter sp. H1304.</title>
        <authorList>
            <person name="Wang N.-N."/>
            <person name="Du Z.-J."/>
        </authorList>
    </citation>
    <scope>NUCLEOTIDE SEQUENCE [LARGE SCALE GENOMIC DNA]</scope>
    <source>
        <strain evidence="2 4">H1304</strain>
    </source>
</reference>
<keyword evidence="1" id="KW-0472">Membrane</keyword>